<proteinExistence type="predicted"/>
<dbReference type="Proteomes" id="UP000499080">
    <property type="component" value="Unassembled WGS sequence"/>
</dbReference>
<sequence>MDNSTGTSSTSSDDFRLLCRSWRNWNFMQELEELELHAETGGDNLEGNSSRKDELLSACRWSLLLVYRRSPQ</sequence>
<reference evidence="1 2" key="1">
    <citation type="journal article" date="2019" name="Sci. Rep.">
        <title>Orb-weaving spider Araneus ventricosus genome elucidates the spidroin gene catalogue.</title>
        <authorList>
            <person name="Kono N."/>
            <person name="Nakamura H."/>
            <person name="Ohtoshi R."/>
            <person name="Moran D.A.P."/>
            <person name="Shinohara A."/>
            <person name="Yoshida Y."/>
            <person name="Fujiwara M."/>
            <person name="Mori M."/>
            <person name="Tomita M."/>
            <person name="Arakawa K."/>
        </authorList>
    </citation>
    <scope>NUCLEOTIDE SEQUENCE [LARGE SCALE GENOMIC DNA]</scope>
</reference>
<name>A0A4Y2E6G0_ARAVE</name>
<keyword evidence="2" id="KW-1185">Reference proteome</keyword>
<evidence type="ECO:0000313" key="1">
    <source>
        <dbReference type="EMBL" id="GBM23618.1"/>
    </source>
</evidence>
<evidence type="ECO:0000313" key="2">
    <source>
        <dbReference type="Proteomes" id="UP000499080"/>
    </source>
</evidence>
<dbReference type="EMBL" id="BGPR01000501">
    <property type="protein sequence ID" value="GBM23618.1"/>
    <property type="molecule type" value="Genomic_DNA"/>
</dbReference>
<accession>A0A4Y2E6G0</accession>
<organism evidence="1 2">
    <name type="scientific">Araneus ventricosus</name>
    <name type="common">Orbweaver spider</name>
    <name type="synonym">Epeira ventricosa</name>
    <dbReference type="NCBI Taxonomy" id="182803"/>
    <lineage>
        <taxon>Eukaryota</taxon>
        <taxon>Metazoa</taxon>
        <taxon>Ecdysozoa</taxon>
        <taxon>Arthropoda</taxon>
        <taxon>Chelicerata</taxon>
        <taxon>Arachnida</taxon>
        <taxon>Araneae</taxon>
        <taxon>Araneomorphae</taxon>
        <taxon>Entelegynae</taxon>
        <taxon>Araneoidea</taxon>
        <taxon>Araneidae</taxon>
        <taxon>Araneus</taxon>
    </lineage>
</organism>
<gene>
    <name evidence="1" type="ORF">AVEN_117371_1</name>
</gene>
<comment type="caution">
    <text evidence="1">The sequence shown here is derived from an EMBL/GenBank/DDBJ whole genome shotgun (WGS) entry which is preliminary data.</text>
</comment>
<protein>
    <submittedName>
        <fullName evidence="1">Uncharacterized protein</fullName>
    </submittedName>
</protein>
<dbReference type="AlphaFoldDB" id="A0A4Y2E6G0"/>